<dbReference type="AlphaFoldDB" id="A0A1B7SEE5"/>
<keyword evidence="2" id="KW-1185">Reference proteome</keyword>
<proteinExistence type="predicted"/>
<dbReference type="InterPro" id="IPR050923">
    <property type="entry name" value="Cell_Proc_Reg/RNA_Proc"/>
</dbReference>
<gene>
    <name evidence="1" type="ORF">OGATHE_003560</name>
</gene>
<sequence>MANPPVKPIPVVMEPSGYLTRMLKINQGTDYVPPEDAAAPTSESHTKFYLYKFDESSPNGQKIPLINSKSYYTIGKDPQTNDIVVADELVSANHAVLQFRSKNSEVTAYIIDLDSTNGTFINDHELPPNRYVQVLHKDVLRFGDPESQTEFVFIRD</sequence>
<reference evidence="1" key="2">
    <citation type="submission" date="2021-01" db="EMBL/GenBank/DDBJ databases">
        <authorList>
            <person name="Schikora-Tamarit M.A."/>
        </authorList>
    </citation>
    <scope>NUCLEOTIDE SEQUENCE</scope>
    <source>
        <strain evidence="1">NCAIM Y.01608</strain>
    </source>
</reference>
<comment type="caution">
    <text evidence="1">The sequence shown here is derived from an EMBL/GenBank/DDBJ whole genome shotgun (WGS) entry which is preliminary data.</text>
</comment>
<evidence type="ECO:0000313" key="1">
    <source>
        <dbReference type="EMBL" id="KAH3664745.1"/>
    </source>
</evidence>
<name>A0A1B7SEE5_9ASCO</name>
<dbReference type="SMART" id="SM00240">
    <property type="entry name" value="FHA"/>
    <property type="match status" value="1"/>
</dbReference>
<dbReference type="InterPro" id="IPR000253">
    <property type="entry name" value="FHA_dom"/>
</dbReference>
<protein>
    <submittedName>
        <fullName evidence="1">Uncharacterized protein</fullName>
    </submittedName>
</protein>
<dbReference type="EMBL" id="JAEUBD010001178">
    <property type="protein sequence ID" value="KAH3664745.1"/>
    <property type="molecule type" value="Genomic_DNA"/>
</dbReference>
<dbReference type="PANTHER" id="PTHR23308">
    <property type="entry name" value="NUCLEAR INHIBITOR OF PROTEIN PHOSPHATASE-1"/>
    <property type="match status" value="1"/>
</dbReference>
<dbReference type="Proteomes" id="UP000788993">
    <property type="component" value="Unassembled WGS sequence"/>
</dbReference>
<dbReference type="InterPro" id="IPR008984">
    <property type="entry name" value="SMAD_FHA_dom_sf"/>
</dbReference>
<organism evidence="1 2">
    <name type="scientific">Ogataea polymorpha</name>
    <dbReference type="NCBI Taxonomy" id="460523"/>
    <lineage>
        <taxon>Eukaryota</taxon>
        <taxon>Fungi</taxon>
        <taxon>Dikarya</taxon>
        <taxon>Ascomycota</taxon>
        <taxon>Saccharomycotina</taxon>
        <taxon>Pichiomycetes</taxon>
        <taxon>Pichiales</taxon>
        <taxon>Pichiaceae</taxon>
        <taxon>Ogataea</taxon>
    </lineage>
</organism>
<evidence type="ECO:0000313" key="2">
    <source>
        <dbReference type="Proteomes" id="UP000788993"/>
    </source>
</evidence>
<dbReference type="SUPFAM" id="SSF49879">
    <property type="entry name" value="SMAD/FHA domain"/>
    <property type="match status" value="1"/>
</dbReference>
<dbReference type="Gene3D" id="2.60.200.20">
    <property type="match status" value="1"/>
</dbReference>
<accession>A0A1B7SEE5</accession>
<dbReference type="Pfam" id="PF00498">
    <property type="entry name" value="FHA"/>
    <property type="match status" value="1"/>
</dbReference>
<reference evidence="1" key="1">
    <citation type="journal article" date="2021" name="Open Biol.">
        <title>Shared evolutionary footprints suggest mitochondrial oxidative damage underlies multiple complex I losses in fungi.</title>
        <authorList>
            <person name="Schikora-Tamarit M.A."/>
            <person name="Marcet-Houben M."/>
            <person name="Nosek J."/>
            <person name="Gabaldon T."/>
        </authorList>
    </citation>
    <scope>NUCLEOTIDE SEQUENCE</scope>
    <source>
        <strain evidence="1">NCAIM Y.01608</strain>
    </source>
</reference>
<dbReference type="PROSITE" id="PS50006">
    <property type="entry name" value="FHA_DOMAIN"/>
    <property type="match status" value="1"/>
</dbReference>
<dbReference type="RefSeq" id="XP_018209809.1">
    <property type="nucleotide sequence ID" value="XM_018356273.1"/>
</dbReference>